<dbReference type="InParanoid" id="A0A1S3HK50"/>
<evidence type="ECO:0000256" key="4">
    <source>
        <dbReference type="ARBA" id="ARBA00022695"/>
    </source>
</evidence>
<feature type="region of interest" description="Disordered" evidence="7">
    <location>
        <begin position="227"/>
        <end position="260"/>
    </location>
</feature>
<keyword evidence="6" id="KW-0460">Magnesium</keyword>
<keyword evidence="5" id="KW-0479">Metal-binding</keyword>
<dbReference type="SMART" id="SM01265">
    <property type="entry name" value="Mab-21"/>
    <property type="match status" value="1"/>
</dbReference>
<keyword evidence="4" id="KW-0548">Nucleotidyltransferase</keyword>
<protein>
    <submittedName>
        <fullName evidence="10">Uncharacterized protein LOC106155913 isoform X1</fullName>
    </submittedName>
</protein>
<evidence type="ECO:0000256" key="2">
    <source>
        <dbReference type="ARBA" id="ARBA00008307"/>
    </source>
</evidence>
<proteinExistence type="inferred from homology"/>
<reference evidence="10" key="1">
    <citation type="submission" date="2025-08" db="UniProtKB">
        <authorList>
            <consortium name="RefSeq"/>
        </authorList>
    </citation>
    <scope>IDENTIFICATION</scope>
    <source>
        <tissue evidence="10">Gonads</tissue>
    </source>
</reference>
<dbReference type="KEGG" id="lak:106155913"/>
<dbReference type="GeneID" id="106155913"/>
<dbReference type="GO" id="GO:0016779">
    <property type="term" value="F:nucleotidyltransferase activity"/>
    <property type="evidence" value="ECO:0007669"/>
    <property type="project" value="UniProtKB-KW"/>
</dbReference>
<dbReference type="InterPro" id="IPR024810">
    <property type="entry name" value="MAB21L/cGLR"/>
</dbReference>
<dbReference type="Gene3D" id="1.10.1410.40">
    <property type="match status" value="1"/>
</dbReference>
<gene>
    <name evidence="10" type="primary">LOC106155913</name>
</gene>
<evidence type="ECO:0000256" key="5">
    <source>
        <dbReference type="ARBA" id="ARBA00022723"/>
    </source>
</evidence>
<feature type="compositionally biased region" description="Basic and acidic residues" evidence="7">
    <location>
        <begin position="227"/>
        <end position="249"/>
    </location>
</feature>
<evidence type="ECO:0000256" key="6">
    <source>
        <dbReference type="ARBA" id="ARBA00022842"/>
    </source>
</evidence>
<organism evidence="9 10">
    <name type="scientific">Lingula anatina</name>
    <name type="common">Brachiopod</name>
    <name type="synonym">Lingula unguis</name>
    <dbReference type="NCBI Taxonomy" id="7574"/>
    <lineage>
        <taxon>Eukaryota</taxon>
        <taxon>Metazoa</taxon>
        <taxon>Spiralia</taxon>
        <taxon>Lophotrochozoa</taxon>
        <taxon>Brachiopoda</taxon>
        <taxon>Linguliformea</taxon>
        <taxon>Lingulata</taxon>
        <taxon>Lingulida</taxon>
        <taxon>Linguloidea</taxon>
        <taxon>Lingulidae</taxon>
        <taxon>Lingula</taxon>
    </lineage>
</organism>
<dbReference type="PANTHER" id="PTHR10656">
    <property type="entry name" value="CELL FATE DETERMINING PROTEIN MAB21-RELATED"/>
    <property type="match status" value="1"/>
</dbReference>
<dbReference type="Pfam" id="PF20266">
    <property type="entry name" value="Mab-21_C"/>
    <property type="match status" value="1"/>
</dbReference>
<dbReference type="GO" id="GO:0046872">
    <property type="term" value="F:metal ion binding"/>
    <property type="evidence" value="ECO:0007669"/>
    <property type="project" value="UniProtKB-KW"/>
</dbReference>
<accession>A0A1S3HK50</accession>
<feature type="domain" description="Mab-21-like HhH/H2TH-like" evidence="8">
    <location>
        <begin position="375"/>
        <end position="465"/>
    </location>
</feature>
<dbReference type="InterPro" id="IPR046906">
    <property type="entry name" value="Mab-21_HhH/H2TH-like"/>
</dbReference>
<evidence type="ECO:0000256" key="1">
    <source>
        <dbReference type="ARBA" id="ARBA00001946"/>
    </source>
</evidence>
<dbReference type="AlphaFoldDB" id="A0A1S3HK50"/>
<keyword evidence="9" id="KW-1185">Reference proteome</keyword>
<comment type="cofactor">
    <cofactor evidence="1">
        <name>Mg(2+)</name>
        <dbReference type="ChEBI" id="CHEBI:18420"/>
    </cofactor>
</comment>
<evidence type="ECO:0000313" key="9">
    <source>
        <dbReference type="Proteomes" id="UP000085678"/>
    </source>
</evidence>
<keyword evidence="3" id="KW-0808">Transferase</keyword>
<comment type="similarity">
    <text evidence="2">Belongs to the mab-21 family.</text>
</comment>
<dbReference type="RefSeq" id="XP_013386397.1">
    <property type="nucleotide sequence ID" value="XM_013530943.2"/>
</dbReference>
<evidence type="ECO:0000256" key="3">
    <source>
        <dbReference type="ARBA" id="ARBA00022679"/>
    </source>
</evidence>
<name>A0A1S3HK50_LINAN</name>
<evidence type="ECO:0000256" key="7">
    <source>
        <dbReference type="SAM" id="MobiDB-lite"/>
    </source>
</evidence>
<evidence type="ECO:0000259" key="8">
    <source>
        <dbReference type="Pfam" id="PF20266"/>
    </source>
</evidence>
<dbReference type="OrthoDB" id="5982295at2759"/>
<dbReference type="Proteomes" id="UP000085678">
    <property type="component" value="Unplaced"/>
</dbReference>
<dbReference type="PANTHER" id="PTHR10656:SF42">
    <property type="entry name" value="CYCLIC GMP-AMP SYNTHASE-LIKE PROTEIN-RELATED"/>
    <property type="match status" value="1"/>
</dbReference>
<sequence>MQQENKAGTLWDMVARPWIDGRELQVVPPSENGGNTTVTQTTPKVRAEKRQIELNVYLDQIVSEKVPELERQERRNFEKVQAITNRLLTVAWRGNRRCNAYFEDPGLATQVETYQALDVDTFDCRMFVKGFEIPGSFQPISGLNHDVPPGYAFFCVNERFTRGEKISVRTAWQDCIDGDGFLMPGAIYPFFAKAIKDALQYLQDKGDKDMKKVLMIETKPSLVLKILTDEKEEKDGEDKNNTTSKSKESDSDEEEEKEEKKELTVNIVIACKGYNWPQGATIQQPLPKQKPYCELGRQCLADIDDAMSDGASMWYLEARPVSLSKTLQNSRCHANVSRNPVKCSRLWKFCFAPVEDHFFKTICSFRGGVGAPATVIRVLQLMIANGEVQNSWKPLNQHVLRTLMFWQFKKHAAKIKTFPECFFMFLGLLQQCLQGMSCPHFLLPNLNIMESIDSSCANVMKQEIAKILESLEQDTTNLLIYTGIKQRDEEPDQEQGETVNQ</sequence>
<evidence type="ECO:0000313" key="10">
    <source>
        <dbReference type="RefSeq" id="XP_013386397.1"/>
    </source>
</evidence>